<dbReference type="Pfam" id="PF00567">
    <property type="entry name" value="TUDOR"/>
    <property type="match status" value="3"/>
</dbReference>
<dbReference type="PANTHER" id="PTHR22948:SF29">
    <property type="entry name" value="FI02030P-RELATED"/>
    <property type="match status" value="1"/>
</dbReference>
<dbReference type="HOGENOM" id="CLU_272413_0_0_1"/>
<dbReference type="GO" id="GO:0005737">
    <property type="term" value="C:cytoplasm"/>
    <property type="evidence" value="ECO:0007669"/>
    <property type="project" value="UniProtKB-ARBA"/>
</dbReference>
<dbReference type="PROSITE" id="PS50304">
    <property type="entry name" value="TUDOR"/>
    <property type="match status" value="2"/>
</dbReference>
<evidence type="ECO:0000313" key="7">
    <source>
        <dbReference type="Proteomes" id="UP000014500"/>
    </source>
</evidence>
<feature type="domain" description="Tudor" evidence="5">
    <location>
        <begin position="724"/>
        <end position="795"/>
    </location>
</feature>
<dbReference type="STRING" id="126957.T1J859"/>
<dbReference type="PANTHER" id="PTHR22948">
    <property type="entry name" value="TUDOR DOMAIN CONTAINING PROTEIN"/>
    <property type="match status" value="1"/>
</dbReference>
<dbReference type="Gene3D" id="2.30.30.140">
    <property type="match status" value="3"/>
</dbReference>
<feature type="domain" description="Tudor" evidence="5">
    <location>
        <begin position="397"/>
        <end position="469"/>
    </location>
</feature>
<dbReference type="InterPro" id="IPR050621">
    <property type="entry name" value="Tudor_domain_containing"/>
</dbReference>
<dbReference type="PROSITE" id="PS50103">
    <property type="entry name" value="ZF_C3H1"/>
    <property type="match status" value="1"/>
</dbReference>
<feature type="region of interest" description="Disordered" evidence="3">
    <location>
        <begin position="131"/>
        <end position="210"/>
    </location>
</feature>
<accession>T1J859</accession>
<evidence type="ECO:0000259" key="5">
    <source>
        <dbReference type="PROSITE" id="PS50304"/>
    </source>
</evidence>
<dbReference type="SMART" id="SM00333">
    <property type="entry name" value="TUDOR"/>
    <property type="match status" value="2"/>
</dbReference>
<sequence length="1186" mass="134192">MSSVKSFKRGRKEIEREKKEVLKRLQKIRKTYDLISQQMKEILEQANNAGNQLLDEHSKSKFWLKLGPLTSVITQSYGRLINISSRMPAEDDESDSSSDSSQASLSSIISMASMRSSMSVAAFNVSCGASTSNASCQTPMDPKGAGDAKAIKKPSRTCTNGSQLPPRLNQEAIKNEPEEIENDSKLEIKEEECINTGTGNGKGADTLEKSRSIPTGTENLVEFFGKSFMAVPKDHFLSVDNTPRAICSADGVYHLASNSSKAPLVNYDTESLASYEREDGNIIDEDDIDEVPEMVESKQSVSTKITENPSVISSGSSSNEAFSVSFSNLSVLSAYTSPLTVAPALCSIGSRMEVVVLDVQTPSDFWVQFLGQDTNLRLDFLMRHHCNGPNAVDPGKNLSVGLHCSVWDDAEDMWVRAEVKRICYNWENETPSMFKSNIQNVEVRYLDVGTLNVVSPAKLRSLSKECATFPARAMHCRLARLIPYDGVEWSSEANAKFHNWVHENLFQMTLVDFMVDGLAIVELEEGTKMDVMKLRWVHNLHTWLSKEVLDARSTGNVERDAILIGFSLLIVVYGVSVPPRYARLDPQTTDILQCVGKRLIDQKLAKYEQDYLKAANRPFANNKEQELNFSVQSVESLESVQTNKSEDDGTDVEFRNRFTWSAGIPEPDLPNESEFNLVPTHINSPTSFYALLKEKIDDHALLVEQLEKIESEYNENVLPPIPLNVTKGTYWAAKSSQDEKWYRALVIEVKKPKRFRRRTDVQKHQLFHMYYVDYGDKEWLNIKELRPLLECHCALPAFAIHFALANTYPAAINQANCDIPRENLEWTKEAIEKFTDLVVNENALVGKIELEISELGLNLTIPIKLSYENMKNSATINDLLYLSGLASMDIHSNHKIIENGEYDFFKDDYYPTECYETNDVGEAAIGYRQTDDRRICHNFNRGKCKDPLCRYEHTFLSDVTTDKVPLFRIRSNIAEDIQPGMALGVYFSAIDDPGHFFLFYPTEFKTFLNSKRLVRRGVYEDDKAFNLSTLMTALNTKCRSSSSYDNRNIFYMESELVAAKHDNLWYRVQLLEDEEDIMPTIKGICVDYGDTIEIERKSIKPLPAEFSNVPSLSLECRLSGVEPVGCWSKESNRWFEDRIGQGNRIFLIIVEDILDRVAYVTVHDPQNTTSINEELVRYGFASLIDV</sequence>
<keyword evidence="2" id="KW-0175">Coiled coil</keyword>
<evidence type="ECO:0000256" key="2">
    <source>
        <dbReference type="SAM" id="Coils"/>
    </source>
</evidence>
<evidence type="ECO:0008006" key="8">
    <source>
        <dbReference type="Google" id="ProtNLM"/>
    </source>
</evidence>
<dbReference type="GO" id="GO:0008270">
    <property type="term" value="F:zinc ion binding"/>
    <property type="evidence" value="ECO:0007669"/>
    <property type="project" value="UniProtKB-KW"/>
</dbReference>
<dbReference type="SUPFAM" id="SSF50199">
    <property type="entry name" value="Staphylococcal nuclease"/>
    <property type="match status" value="1"/>
</dbReference>
<dbReference type="Proteomes" id="UP000014500">
    <property type="component" value="Unassembled WGS sequence"/>
</dbReference>
<keyword evidence="1" id="KW-0863">Zinc-finger</keyword>
<protein>
    <recommendedName>
        <fullName evidence="8">Tudor domain-containing protein</fullName>
    </recommendedName>
</protein>
<dbReference type="InterPro" id="IPR000571">
    <property type="entry name" value="Znf_CCCH"/>
</dbReference>
<organism evidence="6 7">
    <name type="scientific">Strigamia maritima</name>
    <name type="common">European centipede</name>
    <name type="synonym">Geophilus maritimus</name>
    <dbReference type="NCBI Taxonomy" id="126957"/>
    <lineage>
        <taxon>Eukaryota</taxon>
        <taxon>Metazoa</taxon>
        <taxon>Ecdysozoa</taxon>
        <taxon>Arthropoda</taxon>
        <taxon>Myriapoda</taxon>
        <taxon>Chilopoda</taxon>
        <taxon>Pleurostigmophora</taxon>
        <taxon>Geophilomorpha</taxon>
        <taxon>Linotaeniidae</taxon>
        <taxon>Strigamia</taxon>
    </lineage>
</organism>
<feature type="compositionally biased region" description="Basic and acidic residues" evidence="3">
    <location>
        <begin position="173"/>
        <end position="192"/>
    </location>
</feature>
<dbReference type="CDD" id="cd20379">
    <property type="entry name" value="Tudor_dTUD-like"/>
    <property type="match status" value="1"/>
</dbReference>
<keyword evidence="1" id="KW-0479">Metal-binding</keyword>
<dbReference type="Gene3D" id="2.40.50.90">
    <property type="match status" value="3"/>
</dbReference>
<evidence type="ECO:0000256" key="1">
    <source>
        <dbReference type="PROSITE-ProRule" id="PRU00723"/>
    </source>
</evidence>
<evidence type="ECO:0000256" key="3">
    <source>
        <dbReference type="SAM" id="MobiDB-lite"/>
    </source>
</evidence>
<dbReference type="AlphaFoldDB" id="T1J859"/>
<dbReference type="EMBL" id="JH431948">
    <property type="status" value="NOT_ANNOTATED_CDS"/>
    <property type="molecule type" value="Genomic_DNA"/>
</dbReference>
<name>T1J859_STRMM</name>
<evidence type="ECO:0000313" key="6">
    <source>
        <dbReference type="EnsemblMetazoa" id="SMAR009883-PA"/>
    </source>
</evidence>
<reference evidence="7" key="1">
    <citation type="submission" date="2011-05" db="EMBL/GenBank/DDBJ databases">
        <authorList>
            <person name="Richards S.R."/>
            <person name="Qu J."/>
            <person name="Jiang H."/>
            <person name="Jhangiani S.N."/>
            <person name="Agravi P."/>
            <person name="Goodspeed R."/>
            <person name="Gross S."/>
            <person name="Mandapat C."/>
            <person name="Jackson L."/>
            <person name="Mathew T."/>
            <person name="Pu L."/>
            <person name="Thornton R."/>
            <person name="Saada N."/>
            <person name="Wilczek-Boney K.B."/>
            <person name="Lee S."/>
            <person name="Kovar C."/>
            <person name="Wu Y."/>
            <person name="Scherer S.E."/>
            <person name="Worley K.C."/>
            <person name="Muzny D.M."/>
            <person name="Gibbs R."/>
        </authorList>
    </citation>
    <scope>NUCLEOTIDE SEQUENCE</scope>
    <source>
        <strain evidence="7">Brora</strain>
    </source>
</reference>
<feature type="coiled-coil region" evidence="2">
    <location>
        <begin position="11"/>
        <end position="56"/>
    </location>
</feature>
<dbReference type="EnsemblMetazoa" id="SMAR009883-RA">
    <property type="protein sequence ID" value="SMAR009883-PA"/>
    <property type="gene ID" value="SMAR009883"/>
</dbReference>
<dbReference type="InterPro" id="IPR002999">
    <property type="entry name" value="Tudor"/>
</dbReference>
<reference evidence="6" key="2">
    <citation type="submission" date="2015-02" db="UniProtKB">
        <authorList>
            <consortium name="EnsemblMetazoa"/>
        </authorList>
    </citation>
    <scope>IDENTIFICATION</scope>
</reference>
<feature type="zinc finger region" description="C3H1-type" evidence="1">
    <location>
        <begin position="930"/>
        <end position="956"/>
    </location>
</feature>
<dbReference type="OMA" id="CNQSKDE"/>
<proteinExistence type="predicted"/>
<keyword evidence="1" id="KW-0862">Zinc</keyword>
<evidence type="ECO:0000259" key="4">
    <source>
        <dbReference type="PROSITE" id="PS50103"/>
    </source>
</evidence>
<dbReference type="InterPro" id="IPR035437">
    <property type="entry name" value="SNase_OB-fold_sf"/>
</dbReference>
<dbReference type="SUPFAM" id="SSF63748">
    <property type="entry name" value="Tudor/PWWP/MBT"/>
    <property type="match status" value="3"/>
</dbReference>
<feature type="domain" description="C3H1-type" evidence="4">
    <location>
        <begin position="930"/>
        <end position="956"/>
    </location>
</feature>
<keyword evidence="7" id="KW-1185">Reference proteome</keyword>